<proteinExistence type="inferred from homology"/>
<evidence type="ECO:0000313" key="13">
    <source>
        <dbReference type="EMBL" id="MDH8676513.1"/>
    </source>
</evidence>
<comment type="pathway">
    <text evidence="9">Cofactor biosynthesis; thiamine diphosphate biosynthesis; 4-amino-2-methyl-5-diphosphomethylpyrimidine from 5-amino-1-(5-phospho-D-ribosyl)imidazole: step 2/3.</text>
</comment>
<gene>
    <name evidence="13" type="primary">thiD</name>
    <name evidence="13" type="ORF">QE109_00065</name>
</gene>
<evidence type="ECO:0000313" key="14">
    <source>
        <dbReference type="Proteomes" id="UP001158045"/>
    </source>
</evidence>
<dbReference type="EC" id="2.7.1.49" evidence="5"/>
<protein>
    <recommendedName>
        <fullName evidence="7">Hydroxymethylpyrimidine/phosphomethylpyrimidine kinase</fullName>
        <ecNumber evidence="5">2.7.1.49</ecNumber>
        <ecNumber evidence="6">2.7.4.7</ecNumber>
    </recommendedName>
    <alternativeName>
        <fullName evidence="10">Hydroxymethylpyrimidine kinase</fullName>
    </alternativeName>
    <alternativeName>
        <fullName evidence="11">Hydroxymethylpyrimidine phosphate kinase</fullName>
    </alternativeName>
</protein>
<accession>A0ABT6N7W6</accession>
<evidence type="ECO:0000256" key="4">
    <source>
        <dbReference type="ARBA" id="ARBA00009879"/>
    </source>
</evidence>
<keyword evidence="13" id="KW-0808">Transferase</keyword>
<evidence type="ECO:0000256" key="11">
    <source>
        <dbReference type="ARBA" id="ARBA00043176"/>
    </source>
</evidence>
<comment type="caution">
    <text evidence="13">The sequence shown here is derived from an EMBL/GenBank/DDBJ whole genome shotgun (WGS) entry which is preliminary data.</text>
</comment>
<keyword evidence="8" id="KW-0784">Thiamine biosynthesis</keyword>
<comment type="similarity">
    <text evidence="4">Belongs to the ThiD family.</text>
</comment>
<dbReference type="GO" id="GO:0008972">
    <property type="term" value="F:phosphomethylpyrimidine kinase activity"/>
    <property type="evidence" value="ECO:0007669"/>
    <property type="project" value="UniProtKB-EC"/>
</dbReference>
<dbReference type="CDD" id="cd01169">
    <property type="entry name" value="HMPP_kinase"/>
    <property type="match status" value="1"/>
</dbReference>
<dbReference type="InterPro" id="IPR004399">
    <property type="entry name" value="HMP/HMP-P_kinase_dom"/>
</dbReference>
<dbReference type="InterPro" id="IPR013749">
    <property type="entry name" value="PM/HMP-P_kinase-1"/>
</dbReference>
<evidence type="ECO:0000256" key="3">
    <source>
        <dbReference type="ARBA" id="ARBA00004769"/>
    </source>
</evidence>
<keyword evidence="14" id="KW-1185">Reference proteome</keyword>
<dbReference type="PANTHER" id="PTHR20858:SF17">
    <property type="entry name" value="HYDROXYMETHYLPYRIMIDINE_PHOSPHOMETHYLPYRIMIDINE KINASE THI20-RELATED"/>
    <property type="match status" value="1"/>
</dbReference>
<evidence type="ECO:0000256" key="9">
    <source>
        <dbReference type="ARBA" id="ARBA00037917"/>
    </source>
</evidence>
<organism evidence="13 14">
    <name type="scientific">Fusibacter bizertensis</name>
    <dbReference type="NCBI Taxonomy" id="1488331"/>
    <lineage>
        <taxon>Bacteria</taxon>
        <taxon>Bacillati</taxon>
        <taxon>Bacillota</taxon>
        <taxon>Clostridia</taxon>
        <taxon>Eubacteriales</taxon>
        <taxon>Eubacteriales Family XII. Incertae Sedis</taxon>
        <taxon>Fusibacter</taxon>
    </lineage>
</organism>
<name>A0ABT6N7W6_9FIRM</name>
<dbReference type="GO" id="GO:0008902">
    <property type="term" value="F:hydroxymethylpyrimidine kinase activity"/>
    <property type="evidence" value="ECO:0007669"/>
    <property type="project" value="UniProtKB-EC"/>
</dbReference>
<dbReference type="EC" id="2.7.4.7" evidence="6"/>
<comment type="catalytic activity">
    <reaction evidence="1">
        <text>4-amino-5-hydroxymethyl-2-methylpyrimidine + ATP = 4-amino-2-methyl-5-(phosphooxymethyl)pyrimidine + ADP + H(+)</text>
        <dbReference type="Rhea" id="RHEA:23096"/>
        <dbReference type="ChEBI" id="CHEBI:15378"/>
        <dbReference type="ChEBI" id="CHEBI:16892"/>
        <dbReference type="ChEBI" id="CHEBI:30616"/>
        <dbReference type="ChEBI" id="CHEBI:58354"/>
        <dbReference type="ChEBI" id="CHEBI:456216"/>
        <dbReference type="EC" id="2.7.1.49"/>
    </reaction>
</comment>
<dbReference type="Proteomes" id="UP001158045">
    <property type="component" value="Unassembled WGS sequence"/>
</dbReference>
<evidence type="ECO:0000256" key="2">
    <source>
        <dbReference type="ARBA" id="ARBA00000565"/>
    </source>
</evidence>
<dbReference type="Gene3D" id="3.40.1190.20">
    <property type="match status" value="1"/>
</dbReference>
<feature type="domain" description="Pyridoxamine kinase/Phosphomethylpyrimidine kinase" evidence="12">
    <location>
        <begin position="229"/>
        <end position="292"/>
    </location>
</feature>
<evidence type="ECO:0000256" key="6">
    <source>
        <dbReference type="ARBA" id="ARBA00012963"/>
    </source>
</evidence>
<dbReference type="RefSeq" id="WP_281092972.1">
    <property type="nucleotide sequence ID" value="NZ_JARYZI010000001.1"/>
</dbReference>
<feature type="domain" description="Pyridoxamine kinase/Phosphomethylpyrimidine kinase" evidence="12">
    <location>
        <begin position="18"/>
        <end position="221"/>
    </location>
</feature>
<dbReference type="EMBL" id="JARYZI010000001">
    <property type="protein sequence ID" value="MDH8676513.1"/>
    <property type="molecule type" value="Genomic_DNA"/>
</dbReference>
<dbReference type="NCBIfam" id="TIGR00097">
    <property type="entry name" value="HMP-P_kinase"/>
    <property type="match status" value="1"/>
</dbReference>
<evidence type="ECO:0000259" key="12">
    <source>
        <dbReference type="Pfam" id="PF08543"/>
    </source>
</evidence>
<evidence type="ECO:0000256" key="7">
    <source>
        <dbReference type="ARBA" id="ARBA00019161"/>
    </source>
</evidence>
<sequence>MELTTPRLTPVLTIAGSDCSGGAGIQADLKTFAAHGKYGMSVITALTAQNTLGVTNIANLSPDFVRDQLKAVFEDIKPSAIKIGMVSSPDIIRVIADELARLNEYGESSKIPIVLDPVMVSTSGSKLIEDEAISALISDLMPLVMMITPNIHEAELLSKIKIESKEDMIRAAQIISTFYSGAILIKGGHLKESSADLLYYPTEKDGKIAKYEKYEKYEKTGFNDTAYYTHWFEQIRISNPNTHGTGCTLSSAIACALAETTNLTEAVAEAKAYVTGALYSGLDLGMGSGPLNHGWLKGVRS</sequence>
<keyword evidence="13" id="KW-0418">Kinase</keyword>
<evidence type="ECO:0000256" key="8">
    <source>
        <dbReference type="ARBA" id="ARBA00022977"/>
    </source>
</evidence>
<comment type="pathway">
    <text evidence="3">Cofactor biosynthesis; thiamine diphosphate biosynthesis; 4-amino-2-methyl-5-diphosphomethylpyrimidine from 5-amino-1-(5-phospho-D-ribosyl)imidazole: step 3/3.</text>
</comment>
<dbReference type="PANTHER" id="PTHR20858">
    <property type="entry name" value="PHOSPHOMETHYLPYRIMIDINE KINASE"/>
    <property type="match status" value="1"/>
</dbReference>
<comment type="catalytic activity">
    <reaction evidence="2">
        <text>4-amino-2-methyl-5-(phosphooxymethyl)pyrimidine + ATP = 4-amino-2-methyl-5-(diphosphooxymethyl)pyrimidine + ADP</text>
        <dbReference type="Rhea" id="RHEA:19893"/>
        <dbReference type="ChEBI" id="CHEBI:30616"/>
        <dbReference type="ChEBI" id="CHEBI:57841"/>
        <dbReference type="ChEBI" id="CHEBI:58354"/>
        <dbReference type="ChEBI" id="CHEBI:456216"/>
        <dbReference type="EC" id="2.7.4.7"/>
    </reaction>
</comment>
<dbReference type="Pfam" id="PF08543">
    <property type="entry name" value="Phos_pyr_kin"/>
    <property type="match status" value="2"/>
</dbReference>
<evidence type="ECO:0000256" key="1">
    <source>
        <dbReference type="ARBA" id="ARBA00000151"/>
    </source>
</evidence>
<dbReference type="SUPFAM" id="SSF53613">
    <property type="entry name" value="Ribokinase-like"/>
    <property type="match status" value="1"/>
</dbReference>
<evidence type="ECO:0000256" key="5">
    <source>
        <dbReference type="ARBA" id="ARBA00012135"/>
    </source>
</evidence>
<dbReference type="InterPro" id="IPR029056">
    <property type="entry name" value="Ribokinase-like"/>
</dbReference>
<reference evidence="13 14" key="1">
    <citation type="submission" date="2023-04" db="EMBL/GenBank/DDBJ databases">
        <title>Fusibacter bizertensis strain WBS, isolated from littoral bottom sediments of the Arctic seas - biochemical and genomic analysis.</title>
        <authorList>
            <person name="Brioukhanov A.L."/>
        </authorList>
    </citation>
    <scope>NUCLEOTIDE SEQUENCE [LARGE SCALE GENOMIC DNA]</scope>
    <source>
        <strain evidence="13 14">WBS</strain>
    </source>
</reference>
<evidence type="ECO:0000256" key="10">
    <source>
        <dbReference type="ARBA" id="ARBA00042102"/>
    </source>
</evidence>